<dbReference type="Proteomes" id="UP000008068">
    <property type="component" value="Unassembled WGS sequence"/>
</dbReference>
<name>G0NGG1_CAEBE</name>
<dbReference type="AlphaFoldDB" id="G0NGG1"/>
<dbReference type="InParanoid" id="G0NGG1"/>
<keyword evidence="3" id="KW-1185">Reference proteome</keyword>
<reference evidence="3" key="1">
    <citation type="submission" date="2011-07" db="EMBL/GenBank/DDBJ databases">
        <authorList>
            <consortium name="Caenorhabditis brenneri Sequencing and Analysis Consortium"/>
            <person name="Wilson R.K."/>
        </authorList>
    </citation>
    <scope>NUCLEOTIDE SEQUENCE [LARGE SCALE GENOMIC DNA]</scope>
    <source>
        <strain evidence="3">PB2801</strain>
    </source>
</reference>
<keyword evidence="1" id="KW-0812">Transmembrane</keyword>
<gene>
    <name evidence="2" type="ORF">CAEBREN_20281</name>
</gene>
<dbReference type="HOGENOM" id="CLU_2608153_0_0_1"/>
<evidence type="ECO:0000313" key="2">
    <source>
        <dbReference type="EMBL" id="EGT60034.1"/>
    </source>
</evidence>
<accession>G0NGG1</accession>
<organism evidence="3">
    <name type="scientific">Caenorhabditis brenneri</name>
    <name type="common">Nematode worm</name>
    <dbReference type="NCBI Taxonomy" id="135651"/>
    <lineage>
        <taxon>Eukaryota</taxon>
        <taxon>Metazoa</taxon>
        <taxon>Ecdysozoa</taxon>
        <taxon>Nematoda</taxon>
        <taxon>Chromadorea</taxon>
        <taxon>Rhabditida</taxon>
        <taxon>Rhabditina</taxon>
        <taxon>Rhabditomorpha</taxon>
        <taxon>Rhabditoidea</taxon>
        <taxon>Rhabditidae</taxon>
        <taxon>Peloderinae</taxon>
        <taxon>Caenorhabditis</taxon>
    </lineage>
</organism>
<evidence type="ECO:0000256" key="1">
    <source>
        <dbReference type="SAM" id="Phobius"/>
    </source>
</evidence>
<protein>
    <submittedName>
        <fullName evidence="2">Uncharacterized protein</fullName>
    </submittedName>
</protein>
<keyword evidence="1" id="KW-0472">Membrane</keyword>
<feature type="transmembrane region" description="Helical" evidence="1">
    <location>
        <begin position="59"/>
        <end position="78"/>
    </location>
</feature>
<proteinExistence type="predicted"/>
<evidence type="ECO:0000313" key="3">
    <source>
        <dbReference type="Proteomes" id="UP000008068"/>
    </source>
</evidence>
<dbReference type="EMBL" id="GL379880">
    <property type="protein sequence ID" value="EGT60034.1"/>
    <property type="molecule type" value="Genomic_DNA"/>
</dbReference>
<sequence length="79" mass="8978">MDLPTELMTDIAKKHLSPFDIFSPHRRTSNTASLWVISASLMKSWPLELEDGKWTTAKFVTSMMMAIIWCIAVVLVVTH</sequence>
<keyword evidence="1" id="KW-1133">Transmembrane helix</keyword>